<keyword evidence="5" id="KW-1185">Reference proteome</keyword>
<dbReference type="Gene3D" id="3.40.50.150">
    <property type="entry name" value="Vaccinia Virus protein VP39"/>
    <property type="match status" value="1"/>
</dbReference>
<keyword evidence="2" id="KW-0808">Transferase</keyword>
<dbReference type="Proteomes" id="UP001597338">
    <property type="component" value="Unassembled WGS sequence"/>
</dbReference>
<reference evidence="5" key="1">
    <citation type="journal article" date="2019" name="Int. J. Syst. Evol. Microbiol.">
        <title>The Global Catalogue of Microorganisms (GCM) 10K type strain sequencing project: providing services to taxonomists for standard genome sequencing and annotation.</title>
        <authorList>
            <consortium name="The Broad Institute Genomics Platform"/>
            <consortium name="The Broad Institute Genome Sequencing Center for Infectious Disease"/>
            <person name="Wu L."/>
            <person name="Ma J."/>
        </authorList>
    </citation>
    <scope>NUCLEOTIDE SEQUENCE [LARGE SCALE GENOMIC DNA]</scope>
    <source>
        <strain evidence="5">CCM 7043</strain>
    </source>
</reference>
<protein>
    <submittedName>
        <fullName evidence="4">Class I SAM-dependent DNA methyltransferase</fullName>
    </submittedName>
</protein>
<dbReference type="GO" id="GO:0032259">
    <property type="term" value="P:methylation"/>
    <property type="evidence" value="ECO:0007669"/>
    <property type="project" value="UniProtKB-KW"/>
</dbReference>
<dbReference type="Pfam" id="PF13649">
    <property type="entry name" value="Methyltransf_25"/>
    <property type="match status" value="1"/>
</dbReference>
<proteinExistence type="predicted"/>
<keyword evidence="1 4" id="KW-0489">Methyltransferase</keyword>
<name>A0ABW4VCY7_9MICO</name>
<dbReference type="InterPro" id="IPR029063">
    <property type="entry name" value="SAM-dependent_MTases_sf"/>
</dbReference>
<accession>A0ABW4VCY7</accession>
<evidence type="ECO:0000259" key="3">
    <source>
        <dbReference type="Pfam" id="PF13649"/>
    </source>
</evidence>
<dbReference type="PANTHER" id="PTHR43861">
    <property type="entry name" value="TRANS-ACONITATE 2-METHYLTRANSFERASE-RELATED"/>
    <property type="match status" value="1"/>
</dbReference>
<evidence type="ECO:0000256" key="1">
    <source>
        <dbReference type="ARBA" id="ARBA00022603"/>
    </source>
</evidence>
<feature type="domain" description="Methyltransferase" evidence="3">
    <location>
        <begin position="54"/>
        <end position="144"/>
    </location>
</feature>
<dbReference type="PANTHER" id="PTHR43861:SF1">
    <property type="entry name" value="TRANS-ACONITATE 2-METHYLTRANSFERASE"/>
    <property type="match status" value="1"/>
</dbReference>
<dbReference type="RefSeq" id="WP_377200111.1">
    <property type="nucleotide sequence ID" value="NZ_JBHUHF010000001.1"/>
</dbReference>
<sequence length="217" mass="22636">MTSFEHLPTVRSDYDAKAEAYAAFIGDAFLDHPLNHVLVHTFADLVQQGGGGPVADVGCGPGHVTGYLRDRGVDAFGIDLSPELVALAREANPGVRFDVDDMGALDVATGRLAGVLANYSIIHTPPDVLPGVLGEFSRVLAPGGHLLVSFQALADAEGTAEGFGHKVSPAWRYSVGHVVEVLGRAGVFEVARLVVAPGEDSVRGFPQGFVLGRKGVG</sequence>
<dbReference type="InterPro" id="IPR041698">
    <property type="entry name" value="Methyltransf_25"/>
</dbReference>
<gene>
    <name evidence="4" type="ORF">ACFSL2_23240</name>
</gene>
<evidence type="ECO:0000313" key="4">
    <source>
        <dbReference type="EMBL" id="MFD2028424.1"/>
    </source>
</evidence>
<dbReference type="EMBL" id="JBHUHF010000001">
    <property type="protein sequence ID" value="MFD2028424.1"/>
    <property type="molecule type" value="Genomic_DNA"/>
</dbReference>
<dbReference type="GO" id="GO:0008168">
    <property type="term" value="F:methyltransferase activity"/>
    <property type="evidence" value="ECO:0007669"/>
    <property type="project" value="UniProtKB-KW"/>
</dbReference>
<evidence type="ECO:0000313" key="5">
    <source>
        <dbReference type="Proteomes" id="UP001597338"/>
    </source>
</evidence>
<organism evidence="4 5">
    <name type="scientific">Promicromonospora aerolata</name>
    <dbReference type="NCBI Taxonomy" id="195749"/>
    <lineage>
        <taxon>Bacteria</taxon>
        <taxon>Bacillati</taxon>
        <taxon>Actinomycetota</taxon>
        <taxon>Actinomycetes</taxon>
        <taxon>Micrococcales</taxon>
        <taxon>Promicromonosporaceae</taxon>
        <taxon>Promicromonospora</taxon>
    </lineage>
</organism>
<comment type="caution">
    <text evidence="4">The sequence shown here is derived from an EMBL/GenBank/DDBJ whole genome shotgun (WGS) entry which is preliminary data.</text>
</comment>
<dbReference type="CDD" id="cd02440">
    <property type="entry name" value="AdoMet_MTases"/>
    <property type="match status" value="1"/>
</dbReference>
<evidence type="ECO:0000256" key="2">
    <source>
        <dbReference type="ARBA" id="ARBA00022679"/>
    </source>
</evidence>
<dbReference type="SUPFAM" id="SSF53335">
    <property type="entry name" value="S-adenosyl-L-methionine-dependent methyltransferases"/>
    <property type="match status" value="1"/>
</dbReference>